<dbReference type="AlphaFoldDB" id="V5GNN3"/>
<evidence type="ECO:0000313" key="2">
    <source>
        <dbReference type="EMBL" id="EST07557.1"/>
    </source>
</evidence>
<dbReference type="GeneID" id="27419727"/>
<dbReference type="STRING" id="1365824.V5GNN3"/>
<keyword evidence="3" id="KW-1185">Reference proteome</keyword>
<dbReference type="PROSITE" id="PS52001">
    <property type="entry name" value="AD"/>
    <property type="match status" value="1"/>
</dbReference>
<dbReference type="InterPro" id="IPR019181">
    <property type="entry name" value="LSM12_ABD"/>
</dbReference>
<evidence type="ECO:0000313" key="3">
    <source>
        <dbReference type="Proteomes" id="UP000019377"/>
    </source>
</evidence>
<dbReference type="SMART" id="SM00995">
    <property type="entry name" value="AD"/>
    <property type="match status" value="1"/>
</dbReference>
<dbReference type="eggNOG" id="KOG4401">
    <property type="taxonomic scope" value="Eukaryota"/>
</dbReference>
<dbReference type="HOGENOM" id="CLU_1062446_0_0_1"/>
<feature type="domain" description="AD" evidence="1">
    <location>
        <begin position="145"/>
        <end position="264"/>
    </location>
</feature>
<dbReference type="OMA" id="GKLWAYD"/>
<protein>
    <submittedName>
        <fullName evidence="2">G-protein beta subunit-like protein GNB1L</fullName>
    </submittedName>
</protein>
<name>V5GNN3_KALBG</name>
<sequence>MAAQTTSNSAASSAGRSNTAATPANQLANIAKLLGSHVTFTVGEKQTRTLSGKLWAYDPTLGVVGLECEPTTLPSHLSSAPAAAASVAQASQTSRNRFAQPSAAVGFTIVKVSEIKKIEFQQTSDSANGAAPVSKPKADSLTQIYPVSLKAAQLREADAVKQSLTKVARTGKDVSQLGQQIFDALSKTLPCRWHESHIIVMEEVVISGPGYDPASTNVPGYTQEQLQSFIDGTYKGSVPEGAQSKANSWQRVTKVLQGERRKMNAA</sequence>
<gene>
    <name evidence="2" type="ORF">PSEUBRA_SCAF2g02658</name>
</gene>
<dbReference type="OrthoDB" id="1057137at2759"/>
<dbReference type="InterPro" id="IPR039683">
    <property type="entry name" value="Lsm12-like"/>
</dbReference>
<organism evidence="2 3">
    <name type="scientific">Kalmanozyma brasiliensis (strain GHG001)</name>
    <name type="common">Yeast</name>
    <name type="synonym">Pseudozyma brasiliensis</name>
    <dbReference type="NCBI Taxonomy" id="1365824"/>
    <lineage>
        <taxon>Eukaryota</taxon>
        <taxon>Fungi</taxon>
        <taxon>Dikarya</taxon>
        <taxon>Basidiomycota</taxon>
        <taxon>Ustilaginomycotina</taxon>
        <taxon>Ustilaginomycetes</taxon>
        <taxon>Ustilaginales</taxon>
        <taxon>Ustilaginaceae</taxon>
        <taxon>Kalmanozyma</taxon>
    </lineage>
</organism>
<accession>V5GNN3</accession>
<proteinExistence type="predicted"/>
<dbReference type="EMBL" id="KI545862">
    <property type="protein sequence ID" value="EST07557.1"/>
    <property type="molecule type" value="Genomic_DNA"/>
</dbReference>
<evidence type="ECO:0000259" key="1">
    <source>
        <dbReference type="PROSITE" id="PS52001"/>
    </source>
</evidence>
<dbReference type="InterPro" id="IPR047574">
    <property type="entry name" value="AD"/>
</dbReference>
<dbReference type="Pfam" id="PF09793">
    <property type="entry name" value="AD"/>
    <property type="match status" value="1"/>
</dbReference>
<dbReference type="PANTHER" id="PTHR13542">
    <property type="entry name" value="LSM12 HOMOLOG"/>
    <property type="match status" value="1"/>
</dbReference>
<dbReference type="Proteomes" id="UP000019377">
    <property type="component" value="Unassembled WGS sequence"/>
</dbReference>
<dbReference type="RefSeq" id="XP_016292546.1">
    <property type="nucleotide sequence ID" value="XM_016437055.1"/>
</dbReference>
<reference evidence="3" key="1">
    <citation type="journal article" date="2013" name="Genome Announc.">
        <title>Draft genome sequence of Pseudozyma brasiliensis sp. nov. strain GHG001, a high producer of endo-1,4-xylanase isolated from an insect pest of sugarcane.</title>
        <authorList>
            <person name="Oliveira J.V.D.C."/>
            <person name="dos Santos R.A.C."/>
            <person name="Borges T.A."/>
            <person name="Riano-Pachon D.M."/>
            <person name="Goldman G.H."/>
        </authorList>
    </citation>
    <scope>NUCLEOTIDE SEQUENCE [LARGE SCALE GENOMIC DNA]</scope>
    <source>
        <strain evidence="3">GHG001</strain>
    </source>
</reference>